<gene>
    <name evidence="6" type="ORF">ACFQWB_06190</name>
</gene>
<dbReference type="InterPro" id="IPR003593">
    <property type="entry name" value="AAA+_ATPase"/>
</dbReference>
<keyword evidence="2" id="KW-0547">Nucleotide-binding</keyword>
<dbReference type="GO" id="GO:0005524">
    <property type="term" value="F:ATP binding"/>
    <property type="evidence" value="ECO:0007669"/>
    <property type="project" value="UniProtKB-KW"/>
</dbReference>
<evidence type="ECO:0000313" key="7">
    <source>
        <dbReference type="Proteomes" id="UP001596528"/>
    </source>
</evidence>
<evidence type="ECO:0000259" key="5">
    <source>
        <dbReference type="PROSITE" id="PS50893"/>
    </source>
</evidence>
<keyword evidence="3 6" id="KW-0067">ATP-binding</keyword>
<organism evidence="6 7">
    <name type="scientific">Paenibacillus thermoaerophilus</name>
    <dbReference type="NCBI Taxonomy" id="1215385"/>
    <lineage>
        <taxon>Bacteria</taxon>
        <taxon>Bacillati</taxon>
        <taxon>Bacillota</taxon>
        <taxon>Bacilli</taxon>
        <taxon>Bacillales</taxon>
        <taxon>Paenibacillaceae</taxon>
        <taxon>Paenibacillus</taxon>
    </lineage>
</organism>
<dbReference type="CDD" id="cd03255">
    <property type="entry name" value="ABC_MJ0796_LolCDE_FtsE"/>
    <property type="match status" value="1"/>
</dbReference>
<accession>A0ABW2V274</accession>
<evidence type="ECO:0000313" key="6">
    <source>
        <dbReference type="EMBL" id="MFC7749535.1"/>
    </source>
</evidence>
<evidence type="ECO:0000256" key="4">
    <source>
        <dbReference type="SAM" id="MobiDB-lite"/>
    </source>
</evidence>
<feature type="region of interest" description="Disordered" evidence="4">
    <location>
        <begin position="222"/>
        <end position="245"/>
    </location>
</feature>
<dbReference type="SMART" id="SM00382">
    <property type="entry name" value="AAA"/>
    <property type="match status" value="1"/>
</dbReference>
<dbReference type="EMBL" id="JBHTGQ010000014">
    <property type="protein sequence ID" value="MFC7749535.1"/>
    <property type="molecule type" value="Genomic_DNA"/>
</dbReference>
<dbReference type="Proteomes" id="UP001596528">
    <property type="component" value="Unassembled WGS sequence"/>
</dbReference>
<name>A0ABW2V274_9BACL</name>
<proteinExistence type="predicted"/>
<evidence type="ECO:0000256" key="1">
    <source>
        <dbReference type="ARBA" id="ARBA00022448"/>
    </source>
</evidence>
<dbReference type="InterPro" id="IPR003439">
    <property type="entry name" value="ABC_transporter-like_ATP-bd"/>
</dbReference>
<dbReference type="RefSeq" id="WP_138788403.1">
    <property type="nucleotide sequence ID" value="NZ_JBHTGQ010000014.1"/>
</dbReference>
<feature type="domain" description="ABC transporter" evidence="5">
    <location>
        <begin position="2"/>
        <end position="241"/>
    </location>
</feature>
<dbReference type="InterPro" id="IPR015854">
    <property type="entry name" value="ABC_transpr_LolD-like"/>
</dbReference>
<reference evidence="7" key="1">
    <citation type="journal article" date="2019" name="Int. J. Syst. Evol. Microbiol.">
        <title>The Global Catalogue of Microorganisms (GCM) 10K type strain sequencing project: providing services to taxonomists for standard genome sequencing and annotation.</title>
        <authorList>
            <consortium name="The Broad Institute Genomics Platform"/>
            <consortium name="The Broad Institute Genome Sequencing Center for Infectious Disease"/>
            <person name="Wu L."/>
            <person name="Ma J."/>
        </authorList>
    </citation>
    <scope>NUCLEOTIDE SEQUENCE [LARGE SCALE GENOMIC DNA]</scope>
    <source>
        <strain evidence="7">JCM 18657</strain>
    </source>
</reference>
<evidence type="ECO:0000256" key="3">
    <source>
        <dbReference type="ARBA" id="ARBA00022840"/>
    </source>
</evidence>
<dbReference type="Gene3D" id="3.40.50.300">
    <property type="entry name" value="P-loop containing nucleotide triphosphate hydrolases"/>
    <property type="match status" value="1"/>
</dbReference>
<dbReference type="InterPro" id="IPR017911">
    <property type="entry name" value="MacB-like_ATP-bd"/>
</dbReference>
<dbReference type="SUPFAM" id="SSF52540">
    <property type="entry name" value="P-loop containing nucleoside triphosphate hydrolases"/>
    <property type="match status" value="1"/>
</dbReference>
<evidence type="ECO:0000256" key="2">
    <source>
        <dbReference type="ARBA" id="ARBA00022741"/>
    </source>
</evidence>
<protein>
    <submittedName>
        <fullName evidence="6">ABC transporter ATP-binding protein</fullName>
    </submittedName>
</protein>
<dbReference type="PROSITE" id="PS50893">
    <property type="entry name" value="ABC_TRANSPORTER_2"/>
    <property type="match status" value="1"/>
</dbReference>
<dbReference type="Pfam" id="PF00005">
    <property type="entry name" value="ABC_tran"/>
    <property type="match status" value="1"/>
</dbReference>
<dbReference type="InterPro" id="IPR027417">
    <property type="entry name" value="P-loop_NTPase"/>
</dbReference>
<keyword evidence="7" id="KW-1185">Reference proteome</keyword>
<sequence>MIRAIALSKTYGRGEAATKALREVDLEIGRGEMVSIMGPSGCGKTTLLQLLAGIDRMSGGEVWFGDRPLHKLDDKELSRVRLERMGFIFQAYHLVPVLTAAENVALPLIARGLTRQEADRRAVEALKQVGLETKARRYPYELSGGQNQRVAIARAVAGEPDVIWADEPTGALDSDTSEQVIGLLRMLNRHLNTTIVIVTHDPRVAEQTDRTIAMHNGRILDHGDRAARNGPADPAAGLAREVSSR</sequence>
<comment type="caution">
    <text evidence="6">The sequence shown here is derived from an EMBL/GenBank/DDBJ whole genome shotgun (WGS) entry which is preliminary data.</text>
</comment>
<dbReference type="PANTHER" id="PTHR24220">
    <property type="entry name" value="IMPORT ATP-BINDING PROTEIN"/>
    <property type="match status" value="1"/>
</dbReference>
<keyword evidence="1" id="KW-0813">Transport</keyword>